<dbReference type="Gene3D" id="1.20.5.110">
    <property type="match status" value="1"/>
</dbReference>
<feature type="region of interest" description="Disordered" evidence="1">
    <location>
        <begin position="1"/>
        <end position="79"/>
    </location>
</feature>
<proteinExistence type="predicted"/>
<reference evidence="3 4" key="1">
    <citation type="journal article" date="2010" name="Nature">
        <title>The Ectocarpus genome and the independent evolution of multicellularity in brown algae.</title>
        <authorList>
            <person name="Cock J.M."/>
            <person name="Sterck L."/>
            <person name="Rouze P."/>
            <person name="Scornet D."/>
            <person name="Allen A.E."/>
            <person name="Amoutzias G."/>
            <person name="Anthouard V."/>
            <person name="Artiguenave F."/>
            <person name="Aury J.M."/>
            <person name="Badger J.H."/>
            <person name="Beszteri B."/>
            <person name="Billiau K."/>
            <person name="Bonnet E."/>
            <person name="Bothwell J.H."/>
            <person name="Bowler C."/>
            <person name="Boyen C."/>
            <person name="Brownlee C."/>
            <person name="Carrano C.J."/>
            <person name="Charrier B."/>
            <person name="Cho G.Y."/>
            <person name="Coelho S.M."/>
            <person name="Collen J."/>
            <person name="Corre E."/>
            <person name="Da Silva C."/>
            <person name="Delage L."/>
            <person name="Delaroque N."/>
            <person name="Dittami S.M."/>
            <person name="Doulbeau S."/>
            <person name="Elias M."/>
            <person name="Farnham G."/>
            <person name="Gachon C.M."/>
            <person name="Gschloessl B."/>
            <person name="Heesch S."/>
            <person name="Jabbari K."/>
            <person name="Jubin C."/>
            <person name="Kawai H."/>
            <person name="Kimura K."/>
            <person name="Kloareg B."/>
            <person name="Kupper F.C."/>
            <person name="Lang D."/>
            <person name="Le Bail A."/>
            <person name="Leblanc C."/>
            <person name="Lerouge P."/>
            <person name="Lohr M."/>
            <person name="Lopez P.J."/>
            <person name="Martens C."/>
            <person name="Maumus F."/>
            <person name="Michel G."/>
            <person name="Miranda-Saavedra D."/>
            <person name="Morales J."/>
            <person name="Moreau H."/>
            <person name="Motomura T."/>
            <person name="Nagasato C."/>
            <person name="Napoli C.A."/>
            <person name="Nelson D.R."/>
            <person name="Nyvall-Collen P."/>
            <person name="Peters A.F."/>
            <person name="Pommier C."/>
            <person name="Potin P."/>
            <person name="Poulain J."/>
            <person name="Quesneville H."/>
            <person name="Read B."/>
            <person name="Rensing S.A."/>
            <person name="Ritter A."/>
            <person name="Rousvoal S."/>
            <person name="Samanta M."/>
            <person name="Samson G."/>
            <person name="Schroeder D.C."/>
            <person name="Segurens B."/>
            <person name="Strittmatter M."/>
            <person name="Tonon T."/>
            <person name="Tregear J.W."/>
            <person name="Valentin K."/>
            <person name="von Dassow P."/>
            <person name="Yamagishi T."/>
            <person name="Van de Peer Y."/>
            <person name="Wincker P."/>
        </authorList>
    </citation>
    <scope>NUCLEOTIDE SEQUENCE [LARGE SCALE GENOMIC DNA]</scope>
    <source>
        <strain evidence="4">Ec32 / CCAP1310/4</strain>
    </source>
</reference>
<feature type="compositionally biased region" description="Low complexity" evidence="1">
    <location>
        <begin position="164"/>
        <end position="173"/>
    </location>
</feature>
<gene>
    <name evidence="3" type="ORF">Esi_0081_0058</name>
</gene>
<accession>D8LT98</accession>
<dbReference type="eggNOG" id="ENOG502QTS4">
    <property type="taxonomic scope" value="Eukaryota"/>
</dbReference>
<organism evidence="3 4">
    <name type="scientific">Ectocarpus siliculosus</name>
    <name type="common">Brown alga</name>
    <name type="synonym">Conferva siliculosa</name>
    <dbReference type="NCBI Taxonomy" id="2880"/>
    <lineage>
        <taxon>Eukaryota</taxon>
        <taxon>Sar</taxon>
        <taxon>Stramenopiles</taxon>
        <taxon>Ochrophyta</taxon>
        <taxon>PX clade</taxon>
        <taxon>Phaeophyceae</taxon>
        <taxon>Ectocarpales</taxon>
        <taxon>Ectocarpaceae</taxon>
        <taxon>Ectocarpus</taxon>
    </lineage>
</organism>
<feature type="compositionally biased region" description="Gly residues" evidence="1">
    <location>
        <begin position="250"/>
        <end position="264"/>
    </location>
</feature>
<feature type="compositionally biased region" description="Low complexity" evidence="1">
    <location>
        <begin position="16"/>
        <end position="38"/>
    </location>
</feature>
<feature type="region of interest" description="Disordered" evidence="1">
    <location>
        <begin position="154"/>
        <end position="189"/>
    </location>
</feature>
<dbReference type="EMBL" id="FN649751">
    <property type="protein sequence ID" value="CBN77969.1"/>
    <property type="molecule type" value="Genomic_DNA"/>
</dbReference>
<evidence type="ECO:0000259" key="2">
    <source>
        <dbReference type="PROSITE" id="PS00028"/>
    </source>
</evidence>
<sequence>MENADREALFGESSSRRSASPPSAAGAAASSGAGSNRASSHRRGGAVGGRIQHYSDESPDVRGNLEEQQQQPPPSGPLLWAQVRDSIDVTERRRGLRSAYESVEVGREALERLDDQKERLERSEMVLDSTRYAIERSARILRGMTFWGKIRNAFSDDPQVPQQPAGSTRAGTATGDGGNGNDDPDTPAEGFICPDCRGLFPTSDVLVAHYGSAHTIAEGGDGVAGRLPGFRRAGGEGAGHPKPQHWGEPGRAGGHAGPGGGEVVGGERPHGVRDAQGRASGAELEAQEPDLCHEPGAAGGVDGPVPCGHRRGGGAAGQGAEERLPLRGVGETGTLGGSSSTHGIIGLKSGVTRKWLGQTFLGYLRVSGSSFGKNHEWQADLRRKETTMVCCSANWGAGGYLSVRPSGTSIRNGDTTLEGPTAASGGNTNNCGRDSAAEMAELSLVDATLANRPRAAVFRLVNCDGYTPQPFVGGKLMRNPEPPVGGGSGAGGQLPPRPSSGGGRGWGGEGGW</sequence>
<feature type="region of interest" description="Disordered" evidence="1">
    <location>
        <begin position="231"/>
        <end position="274"/>
    </location>
</feature>
<dbReference type="EMBL" id="FN649047">
    <property type="protein sequence ID" value="CBN77969.1"/>
    <property type="molecule type" value="Genomic_DNA"/>
</dbReference>
<feature type="compositionally biased region" description="Basic and acidic residues" evidence="1">
    <location>
        <begin position="265"/>
        <end position="274"/>
    </location>
</feature>
<evidence type="ECO:0000313" key="4">
    <source>
        <dbReference type="Proteomes" id="UP000002630"/>
    </source>
</evidence>
<dbReference type="AlphaFoldDB" id="D8LT98"/>
<protein>
    <submittedName>
        <fullName evidence="3">Conserved C2H2 zinc finger protein</fullName>
    </submittedName>
</protein>
<name>D8LT98_ECTSI</name>
<dbReference type="InParanoid" id="D8LT98"/>
<feature type="region of interest" description="Disordered" evidence="1">
    <location>
        <begin position="472"/>
        <end position="512"/>
    </location>
</feature>
<dbReference type="SUPFAM" id="SSF58038">
    <property type="entry name" value="SNARE fusion complex"/>
    <property type="match status" value="1"/>
</dbReference>
<dbReference type="PROSITE" id="PS00028">
    <property type="entry name" value="ZINC_FINGER_C2H2_1"/>
    <property type="match status" value="1"/>
</dbReference>
<evidence type="ECO:0000256" key="1">
    <source>
        <dbReference type="SAM" id="MobiDB-lite"/>
    </source>
</evidence>
<feature type="domain" description="C2H2-type" evidence="2">
    <location>
        <begin position="193"/>
        <end position="214"/>
    </location>
</feature>
<dbReference type="OrthoDB" id="19261at2759"/>
<dbReference type="Proteomes" id="UP000002630">
    <property type="component" value="Linkage Group LG26"/>
</dbReference>
<evidence type="ECO:0000313" key="3">
    <source>
        <dbReference type="EMBL" id="CBN77969.1"/>
    </source>
</evidence>
<feature type="compositionally biased region" description="Basic and acidic residues" evidence="1">
    <location>
        <begin position="53"/>
        <end position="65"/>
    </location>
</feature>
<keyword evidence="4" id="KW-1185">Reference proteome</keyword>
<feature type="compositionally biased region" description="Gly residues" evidence="1">
    <location>
        <begin position="500"/>
        <end position="512"/>
    </location>
</feature>
<dbReference type="InterPro" id="IPR013087">
    <property type="entry name" value="Znf_C2H2_type"/>
</dbReference>